<sequence length="103" mass="12134">MTLSTSSLSTTNSPQSPRCSTPLFAKQRRTRPFIVCELCRQRAFQSSDYQRNKNQDNQIKKSNDNQQTSHHHSATLHYYQYQTNTSTIRRRRSSIDQLLVWII</sequence>
<feature type="compositionally biased region" description="Low complexity" evidence="1">
    <location>
        <begin position="1"/>
        <end position="11"/>
    </location>
</feature>
<dbReference type="EMBL" id="CAJOBJ010331060">
    <property type="protein sequence ID" value="CAF5182751.1"/>
    <property type="molecule type" value="Genomic_DNA"/>
</dbReference>
<protein>
    <submittedName>
        <fullName evidence="3">Uncharacterized protein</fullName>
    </submittedName>
</protein>
<feature type="compositionally biased region" description="Basic and acidic residues" evidence="1">
    <location>
        <begin position="50"/>
        <end position="63"/>
    </location>
</feature>
<evidence type="ECO:0000313" key="4">
    <source>
        <dbReference type="Proteomes" id="UP000681720"/>
    </source>
</evidence>
<dbReference type="EMBL" id="CAJOBH010227734">
    <property type="protein sequence ID" value="CAF5058588.1"/>
    <property type="molecule type" value="Genomic_DNA"/>
</dbReference>
<dbReference type="Proteomes" id="UP000681720">
    <property type="component" value="Unassembled WGS sequence"/>
</dbReference>
<feature type="region of interest" description="Disordered" evidence="1">
    <location>
        <begin position="47"/>
        <end position="75"/>
    </location>
</feature>
<comment type="caution">
    <text evidence="3">The sequence shown here is derived from an EMBL/GenBank/DDBJ whole genome shotgun (WGS) entry which is preliminary data.</text>
</comment>
<gene>
    <name evidence="2" type="ORF">BYL167_LOCUS58969</name>
    <name evidence="3" type="ORF">GIL414_LOCUS69886</name>
</gene>
<evidence type="ECO:0000313" key="3">
    <source>
        <dbReference type="EMBL" id="CAF5182751.1"/>
    </source>
</evidence>
<dbReference type="AlphaFoldDB" id="A0A8S3HIJ2"/>
<dbReference type="Proteomes" id="UP000681967">
    <property type="component" value="Unassembled WGS sequence"/>
</dbReference>
<evidence type="ECO:0000313" key="2">
    <source>
        <dbReference type="EMBL" id="CAF5058588.1"/>
    </source>
</evidence>
<evidence type="ECO:0000256" key="1">
    <source>
        <dbReference type="SAM" id="MobiDB-lite"/>
    </source>
</evidence>
<organism evidence="3 4">
    <name type="scientific">Rotaria magnacalcarata</name>
    <dbReference type="NCBI Taxonomy" id="392030"/>
    <lineage>
        <taxon>Eukaryota</taxon>
        <taxon>Metazoa</taxon>
        <taxon>Spiralia</taxon>
        <taxon>Gnathifera</taxon>
        <taxon>Rotifera</taxon>
        <taxon>Eurotatoria</taxon>
        <taxon>Bdelloidea</taxon>
        <taxon>Philodinida</taxon>
        <taxon>Philodinidae</taxon>
        <taxon>Rotaria</taxon>
    </lineage>
</organism>
<name>A0A8S3HIJ2_9BILA</name>
<accession>A0A8S3HIJ2</accession>
<feature type="region of interest" description="Disordered" evidence="1">
    <location>
        <begin position="1"/>
        <end position="24"/>
    </location>
</feature>
<reference evidence="3" key="1">
    <citation type="submission" date="2021-02" db="EMBL/GenBank/DDBJ databases">
        <authorList>
            <person name="Nowell W R."/>
        </authorList>
    </citation>
    <scope>NUCLEOTIDE SEQUENCE</scope>
</reference>
<proteinExistence type="predicted"/>